<organism evidence="2 3">
    <name type="scientific">Erysiphe neolycopersici</name>
    <dbReference type="NCBI Taxonomy" id="212602"/>
    <lineage>
        <taxon>Eukaryota</taxon>
        <taxon>Fungi</taxon>
        <taxon>Dikarya</taxon>
        <taxon>Ascomycota</taxon>
        <taxon>Pezizomycotina</taxon>
        <taxon>Leotiomycetes</taxon>
        <taxon>Erysiphales</taxon>
        <taxon>Erysiphaceae</taxon>
        <taxon>Erysiphe</taxon>
    </lineage>
</organism>
<gene>
    <name evidence="2" type="ORF">OnM2_054059</name>
</gene>
<proteinExistence type="predicted"/>
<comment type="caution">
    <text evidence="2">The sequence shown here is derived from an EMBL/GenBank/DDBJ whole genome shotgun (WGS) entry which is preliminary data.</text>
</comment>
<evidence type="ECO:0000313" key="2">
    <source>
        <dbReference type="EMBL" id="RKF60046.1"/>
    </source>
</evidence>
<accession>A0A420HRJ4</accession>
<keyword evidence="3" id="KW-1185">Reference proteome</keyword>
<dbReference type="Proteomes" id="UP000286134">
    <property type="component" value="Unassembled WGS sequence"/>
</dbReference>
<feature type="compositionally biased region" description="Basic and acidic residues" evidence="1">
    <location>
        <begin position="62"/>
        <end position="72"/>
    </location>
</feature>
<dbReference type="EMBL" id="MCFK01005484">
    <property type="protein sequence ID" value="RKF60046.1"/>
    <property type="molecule type" value="Genomic_DNA"/>
</dbReference>
<evidence type="ECO:0000313" key="3">
    <source>
        <dbReference type="Proteomes" id="UP000286134"/>
    </source>
</evidence>
<evidence type="ECO:0000256" key="1">
    <source>
        <dbReference type="SAM" id="MobiDB-lite"/>
    </source>
</evidence>
<protein>
    <submittedName>
        <fullName evidence="2">Uncharacterized protein</fullName>
    </submittedName>
</protein>
<feature type="region of interest" description="Disordered" evidence="1">
    <location>
        <begin position="62"/>
        <end position="115"/>
    </location>
</feature>
<reference evidence="2 3" key="1">
    <citation type="journal article" date="2018" name="BMC Genomics">
        <title>Comparative genome analyses reveal sequence features reflecting distinct modes of host-adaptation between dicot and monocot powdery mildew.</title>
        <authorList>
            <person name="Wu Y."/>
            <person name="Ma X."/>
            <person name="Pan Z."/>
            <person name="Kale S.D."/>
            <person name="Song Y."/>
            <person name="King H."/>
            <person name="Zhang Q."/>
            <person name="Presley C."/>
            <person name="Deng X."/>
            <person name="Wei C.I."/>
            <person name="Xiao S."/>
        </authorList>
    </citation>
    <scope>NUCLEOTIDE SEQUENCE [LARGE SCALE GENOMIC DNA]</scope>
    <source>
        <strain evidence="2">UMSG2</strain>
    </source>
</reference>
<name>A0A420HRJ4_9PEZI</name>
<sequence length="115" mass="13230">MSTFTGEFFKEFSKYITASTNLYQDIISVNETVLRFANMQNAAITNKFIIGPFDSLRCRNRERNHRETDQHMKATSSSSLDNARELKAMVVKDNSEEENIEENVDDQSGDETDNH</sequence>
<feature type="compositionally biased region" description="Acidic residues" evidence="1">
    <location>
        <begin position="95"/>
        <end position="115"/>
    </location>
</feature>
<dbReference type="AlphaFoldDB" id="A0A420HRJ4"/>